<dbReference type="CDD" id="cd13970">
    <property type="entry name" value="ABC1_ADCK3"/>
    <property type="match status" value="1"/>
</dbReference>
<dbReference type="InterPro" id="IPR034646">
    <property type="entry name" value="ADCK3_dom"/>
</dbReference>
<protein>
    <submittedName>
        <fullName evidence="6">AarF/ABC1/UbiB kinase family protein</fullName>
        <ecNumber evidence="6">2.7.-.-</ecNumber>
    </submittedName>
</protein>
<dbReference type="InterPro" id="IPR051409">
    <property type="entry name" value="Atypical_kinase_ADCK"/>
</dbReference>
<evidence type="ECO:0000256" key="1">
    <source>
        <dbReference type="ARBA" id="ARBA00009670"/>
    </source>
</evidence>
<comment type="similarity">
    <text evidence="1">Belongs to the protein kinase superfamily. ADCK protein kinase family.</text>
</comment>
<dbReference type="InterPro" id="IPR011009">
    <property type="entry name" value="Kinase-like_dom_sf"/>
</dbReference>
<dbReference type="PANTHER" id="PTHR43851">
    <property type="match status" value="1"/>
</dbReference>
<keyword evidence="2 6" id="KW-0808">Transferase</keyword>
<proteinExistence type="inferred from homology"/>
<dbReference type="PANTHER" id="PTHR43851:SF3">
    <property type="entry name" value="COENZYME Q8"/>
    <property type="match status" value="1"/>
</dbReference>
<keyword evidence="7" id="KW-1185">Reference proteome</keyword>
<organism evidence="6 7">
    <name type="scientific">Tropicibacter oceani</name>
    <dbReference type="NCBI Taxonomy" id="3058420"/>
    <lineage>
        <taxon>Bacteria</taxon>
        <taxon>Pseudomonadati</taxon>
        <taxon>Pseudomonadota</taxon>
        <taxon>Alphaproteobacteria</taxon>
        <taxon>Rhodobacterales</taxon>
        <taxon>Roseobacteraceae</taxon>
        <taxon>Tropicibacter</taxon>
    </lineage>
</organism>
<dbReference type="GO" id="GO:0016301">
    <property type="term" value="F:kinase activity"/>
    <property type="evidence" value="ECO:0007669"/>
    <property type="project" value="UniProtKB-KW"/>
</dbReference>
<keyword evidence="3" id="KW-0547">Nucleotide-binding</keyword>
<accession>A0ABY8QMA8</accession>
<gene>
    <name evidence="6" type="ORF">QF118_05860</name>
</gene>
<evidence type="ECO:0000256" key="3">
    <source>
        <dbReference type="ARBA" id="ARBA00022741"/>
    </source>
</evidence>
<keyword evidence="4" id="KW-0067">ATP-binding</keyword>
<feature type="domain" description="ABC1 atypical kinase-like" evidence="5">
    <location>
        <begin position="98"/>
        <end position="335"/>
    </location>
</feature>
<dbReference type="EC" id="2.7.-.-" evidence="6"/>
<dbReference type="EMBL" id="CP124616">
    <property type="protein sequence ID" value="WGW05073.1"/>
    <property type="molecule type" value="Genomic_DNA"/>
</dbReference>
<name>A0ABY8QMA8_9RHOB</name>
<evidence type="ECO:0000313" key="6">
    <source>
        <dbReference type="EMBL" id="WGW05073.1"/>
    </source>
</evidence>
<evidence type="ECO:0000256" key="4">
    <source>
        <dbReference type="ARBA" id="ARBA00022840"/>
    </source>
</evidence>
<sequence>MSNDTRSRPVPSSRLSRAARLGGLGAQVLGAMAGGATRQMVAGQRPRARDLLLTPANAARLTNELSRMRGAAMKMGQLLSMESADLLPPELAQILSRLRADAHHMPPKQLKQVLIQAYGADFLRLFQRFDVRPVASASIGQVHRVVARDGRELALKIQYPGVRAAIDADVANLGALLRMSGLIPKGIDIAPLLEEARKQLHEEADYPREAREMRAFGGYLAGDAMLAVPGVHDDLSTGDILAMDFMPGQPIETLAEADQATRDHIAEALFALFLRELFDWGHVQTDPNFANYLFDPGSGRLTLLDFGAARRFDGPAVARFRALMRATLNNDPASLRDAMQSLGYLRAQTPPDQVQTVLDMAARIGAALRLGVVDFGDTRLLEDLRKTGERLGLEQGYREVPQIDALFMQRKLAGLVLLATRLRARVGVTALVEPRL</sequence>
<dbReference type="Proteomes" id="UP001241605">
    <property type="component" value="Chromosome"/>
</dbReference>
<evidence type="ECO:0000313" key="7">
    <source>
        <dbReference type="Proteomes" id="UP001241605"/>
    </source>
</evidence>
<dbReference type="InterPro" id="IPR004147">
    <property type="entry name" value="ABC1_dom"/>
</dbReference>
<keyword evidence="6" id="KW-0418">Kinase</keyword>
<dbReference type="SUPFAM" id="SSF56112">
    <property type="entry name" value="Protein kinase-like (PK-like)"/>
    <property type="match status" value="1"/>
</dbReference>
<dbReference type="Pfam" id="PF03109">
    <property type="entry name" value="ABC1"/>
    <property type="match status" value="1"/>
</dbReference>
<reference evidence="6 7" key="1">
    <citation type="submission" date="2023-05" db="EMBL/GenBank/DDBJ databases">
        <title>YMD87, complete Genome.</title>
        <authorList>
            <person name="Zhang J."/>
            <person name="Xu X."/>
        </authorList>
    </citation>
    <scope>NUCLEOTIDE SEQUENCE [LARGE SCALE GENOMIC DNA]</scope>
    <source>
        <strain evidence="6 7">YMD87</strain>
    </source>
</reference>
<evidence type="ECO:0000259" key="5">
    <source>
        <dbReference type="Pfam" id="PF03109"/>
    </source>
</evidence>
<dbReference type="RefSeq" id="WP_282301710.1">
    <property type="nucleotide sequence ID" value="NZ_CP124616.1"/>
</dbReference>
<evidence type="ECO:0000256" key="2">
    <source>
        <dbReference type="ARBA" id="ARBA00022679"/>
    </source>
</evidence>